<dbReference type="OrthoDB" id="10272459at2759"/>
<gene>
    <name evidence="1" type="ORF">CGGC5_v001106</name>
</gene>
<dbReference type="Proteomes" id="UP000011096">
    <property type="component" value="Unassembled WGS sequence"/>
</dbReference>
<evidence type="ECO:0000313" key="2">
    <source>
        <dbReference type="Proteomes" id="UP000011096"/>
    </source>
</evidence>
<dbReference type="EMBL" id="ANPB02000001">
    <property type="protein sequence ID" value="KAF4492833.1"/>
    <property type="molecule type" value="Genomic_DNA"/>
</dbReference>
<protein>
    <submittedName>
        <fullName evidence="1">Uncharacterized protein</fullName>
    </submittedName>
</protein>
<evidence type="ECO:0000313" key="1">
    <source>
        <dbReference type="EMBL" id="KAF4492833.1"/>
    </source>
</evidence>
<sequence length="97" mass="10653">MLVPESPARPLGHFAFTECKVGLAPAEARVTERLPQVDHASAAAPTLHMEHYPTFIQGYRLFKQFPRACNPQLADFQLGRSTSLTRKSSASASPVMD</sequence>
<keyword evidence="2" id="KW-1185">Reference proteome</keyword>
<organism evidence="1 2">
    <name type="scientific">Colletotrichum fructicola (strain Nara gc5)</name>
    <name type="common">Anthracnose fungus</name>
    <name type="synonym">Colletotrichum gloeosporioides (strain Nara gc5)</name>
    <dbReference type="NCBI Taxonomy" id="1213859"/>
    <lineage>
        <taxon>Eukaryota</taxon>
        <taxon>Fungi</taxon>
        <taxon>Dikarya</taxon>
        <taxon>Ascomycota</taxon>
        <taxon>Pezizomycotina</taxon>
        <taxon>Sordariomycetes</taxon>
        <taxon>Hypocreomycetidae</taxon>
        <taxon>Glomerellales</taxon>
        <taxon>Glomerellaceae</taxon>
        <taxon>Colletotrichum</taxon>
        <taxon>Colletotrichum gloeosporioides species complex</taxon>
    </lineage>
</organism>
<reference evidence="1 2" key="1">
    <citation type="submission" date="2012-08" db="EMBL/GenBank/DDBJ databases">
        <authorList>
            <person name="Gan P.H.P."/>
            <person name="Ikeda K."/>
            <person name="Irieda H."/>
            <person name="Narusaka M."/>
            <person name="O'Connell R.J."/>
            <person name="Narusaka Y."/>
            <person name="Takano Y."/>
            <person name="Kubo Y."/>
            <person name="Shirasu K."/>
        </authorList>
    </citation>
    <scope>NUCLEOTIDE SEQUENCE [LARGE SCALE GENOMIC DNA]</scope>
    <source>
        <strain evidence="1 2">Nara gc5</strain>
    </source>
</reference>
<dbReference type="GeneID" id="90979600"/>
<proteinExistence type="predicted"/>
<dbReference type="RefSeq" id="XP_066009968.1">
    <property type="nucleotide sequence ID" value="XM_066150772.1"/>
</dbReference>
<dbReference type="InParanoid" id="A0A7J6JS73"/>
<dbReference type="AlphaFoldDB" id="A0A7J6JS73"/>
<reference evidence="1 2" key="2">
    <citation type="submission" date="2020-04" db="EMBL/GenBank/DDBJ databases">
        <title>Genome sequencing and assembly of multiple isolates from the Colletotrichum gloeosporioides species complex.</title>
        <authorList>
            <person name="Gan P."/>
            <person name="Shirasu K."/>
        </authorList>
    </citation>
    <scope>NUCLEOTIDE SEQUENCE [LARGE SCALE GENOMIC DNA]</scope>
    <source>
        <strain evidence="1 2">Nara gc5</strain>
    </source>
</reference>
<name>A0A7J6JS73_COLFN</name>
<comment type="caution">
    <text evidence="1">The sequence shown here is derived from an EMBL/GenBank/DDBJ whole genome shotgun (WGS) entry which is preliminary data.</text>
</comment>
<accession>A0A7J6JS73</accession>